<sequence length="168" mass="19082">MVEFRTDSPLSSQSNTRRWHRLIEQYTPDGALGRVLLATISGTLGWLFFSVAYFSLTSFWTLWFLISPFMAGLSLGAAMLTIVSLWPMYLSLIGNVESARDYPRKSSSHSRQSKSSMDDPDEADPMTVLKREYALGNISESEFERRLNTLLEAEGMTTGSEYQIREME</sequence>
<gene>
    <name evidence="3" type="ORF">SAMN05421858_0812</name>
</gene>
<feature type="transmembrane region" description="Helical" evidence="2">
    <location>
        <begin position="62"/>
        <end position="86"/>
    </location>
</feature>
<evidence type="ECO:0000256" key="1">
    <source>
        <dbReference type="SAM" id="MobiDB-lite"/>
    </source>
</evidence>
<name>A0A1N6WP72_9EURY</name>
<reference evidence="4" key="1">
    <citation type="submission" date="2017-01" db="EMBL/GenBank/DDBJ databases">
        <authorList>
            <person name="Varghese N."/>
            <person name="Submissions S."/>
        </authorList>
    </citation>
    <scope>NUCLEOTIDE SEQUENCE [LARGE SCALE GENOMIC DNA]</scope>
    <source>
        <strain evidence="4">CGMCC 1.7737</strain>
    </source>
</reference>
<protein>
    <submittedName>
        <fullName evidence="3">Uncharacterized membrane protein</fullName>
    </submittedName>
</protein>
<organism evidence="3 4">
    <name type="scientific">Haladaptatus litoreus</name>
    <dbReference type="NCBI Taxonomy" id="553468"/>
    <lineage>
        <taxon>Archaea</taxon>
        <taxon>Methanobacteriati</taxon>
        <taxon>Methanobacteriota</taxon>
        <taxon>Stenosarchaea group</taxon>
        <taxon>Halobacteria</taxon>
        <taxon>Halobacteriales</taxon>
        <taxon>Haladaptataceae</taxon>
        <taxon>Haladaptatus</taxon>
    </lineage>
</organism>
<keyword evidence="2" id="KW-1133">Transmembrane helix</keyword>
<accession>A0A1N6WP72</accession>
<feature type="region of interest" description="Disordered" evidence="1">
    <location>
        <begin position="101"/>
        <end position="124"/>
    </location>
</feature>
<dbReference type="EMBL" id="FTNO01000001">
    <property type="protein sequence ID" value="SIQ91821.1"/>
    <property type="molecule type" value="Genomic_DNA"/>
</dbReference>
<feature type="transmembrane region" description="Helical" evidence="2">
    <location>
        <begin position="35"/>
        <end position="56"/>
    </location>
</feature>
<dbReference type="Proteomes" id="UP000186914">
    <property type="component" value="Unassembled WGS sequence"/>
</dbReference>
<keyword evidence="2" id="KW-0472">Membrane</keyword>
<evidence type="ECO:0000256" key="2">
    <source>
        <dbReference type="SAM" id="Phobius"/>
    </source>
</evidence>
<evidence type="ECO:0000313" key="3">
    <source>
        <dbReference type="EMBL" id="SIQ91821.1"/>
    </source>
</evidence>
<keyword evidence="4" id="KW-1185">Reference proteome</keyword>
<evidence type="ECO:0000313" key="4">
    <source>
        <dbReference type="Proteomes" id="UP000186914"/>
    </source>
</evidence>
<proteinExistence type="predicted"/>
<keyword evidence="2" id="KW-0812">Transmembrane</keyword>
<dbReference type="AlphaFoldDB" id="A0A1N6WP72"/>